<organism evidence="2">
    <name type="scientific">Tanacetum cinerariifolium</name>
    <name type="common">Dalmatian daisy</name>
    <name type="synonym">Chrysanthemum cinerariifolium</name>
    <dbReference type="NCBI Taxonomy" id="118510"/>
    <lineage>
        <taxon>Eukaryota</taxon>
        <taxon>Viridiplantae</taxon>
        <taxon>Streptophyta</taxon>
        <taxon>Embryophyta</taxon>
        <taxon>Tracheophyta</taxon>
        <taxon>Spermatophyta</taxon>
        <taxon>Magnoliopsida</taxon>
        <taxon>eudicotyledons</taxon>
        <taxon>Gunneridae</taxon>
        <taxon>Pentapetalae</taxon>
        <taxon>asterids</taxon>
        <taxon>campanulids</taxon>
        <taxon>Asterales</taxon>
        <taxon>Asteraceae</taxon>
        <taxon>Asteroideae</taxon>
        <taxon>Anthemideae</taxon>
        <taxon>Anthemidinae</taxon>
        <taxon>Tanacetum</taxon>
    </lineage>
</organism>
<accession>A0A699WW20</accession>
<comment type="caution">
    <text evidence="2">The sequence shown here is derived from an EMBL/GenBank/DDBJ whole genome shotgun (WGS) entry which is preliminary data.</text>
</comment>
<feature type="region of interest" description="Disordered" evidence="1">
    <location>
        <begin position="9"/>
        <end position="50"/>
    </location>
</feature>
<feature type="compositionally biased region" description="Low complexity" evidence="1">
    <location>
        <begin position="16"/>
        <end position="25"/>
    </location>
</feature>
<reference evidence="2" key="1">
    <citation type="journal article" date="2019" name="Sci. Rep.">
        <title>Draft genome of Tanacetum cinerariifolium, the natural source of mosquito coil.</title>
        <authorList>
            <person name="Yamashiro T."/>
            <person name="Shiraishi A."/>
            <person name="Satake H."/>
            <person name="Nakayama K."/>
        </authorList>
    </citation>
    <scope>NUCLEOTIDE SEQUENCE</scope>
</reference>
<feature type="non-terminal residue" evidence="2">
    <location>
        <position position="50"/>
    </location>
</feature>
<protein>
    <submittedName>
        <fullName evidence="2">Uncharacterized protein</fullName>
    </submittedName>
</protein>
<evidence type="ECO:0000256" key="1">
    <source>
        <dbReference type="SAM" id="MobiDB-lite"/>
    </source>
</evidence>
<sequence>MQTLKYMELNLQSQNKSNSAISSKESPSKKKSAKAKKVTATNLKPTKKKA</sequence>
<dbReference type="EMBL" id="BKCJ011768387">
    <property type="protein sequence ID" value="GFD51299.1"/>
    <property type="molecule type" value="Genomic_DNA"/>
</dbReference>
<evidence type="ECO:0000313" key="2">
    <source>
        <dbReference type="EMBL" id="GFD51299.1"/>
    </source>
</evidence>
<gene>
    <name evidence="2" type="ORF">Tci_923268</name>
</gene>
<name>A0A699WW20_TANCI</name>
<dbReference type="AlphaFoldDB" id="A0A699WW20"/>
<proteinExistence type="predicted"/>